<feature type="domain" description="Multidrug resistance protein MdtA-like C-terminal permuted SH3" evidence="7">
    <location>
        <begin position="301"/>
        <end position="361"/>
    </location>
</feature>
<dbReference type="RefSeq" id="WP_246388180.1">
    <property type="nucleotide sequence ID" value="NZ_JACIDY010000001.1"/>
</dbReference>
<evidence type="ECO:0000256" key="1">
    <source>
        <dbReference type="ARBA" id="ARBA00004196"/>
    </source>
</evidence>
<name>A0A7W6FWS7_9SPHN</name>
<evidence type="ECO:0000256" key="2">
    <source>
        <dbReference type="ARBA" id="ARBA00009477"/>
    </source>
</evidence>
<dbReference type="FunFam" id="2.40.420.20:FF:000001">
    <property type="entry name" value="Efflux RND transporter periplasmic adaptor subunit"/>
    <property type="match status" value="1"/>
</dbReference>
<dbReference type="Pfam" id="PF25967">
    <property type="entry name" value="RND-MFP_C"/>
    <property type="match status" value="1"/>
</dbReference>
<dbReference type="AlphaFoldDB" id="A0A7W6FWS7"/>
<dbReference type="GO" id="GO:0022857">
    <property type="term" value="F:transmembrane transporter activity"/>
    <property type="evidence" value="ECO:0007669"/>
    <property type="project" value="InterPro"/>
</dbReference>
<dbReference type="EMBL" id="JACIDY010000001">
    <property type="protein sequence ID" value="MBB3938654.1"/>
    <property type="molecule type" value="Genomic_DNA"/>
</dbReference>
<comment type="similarity">
    <text evidence="2">Belongs to the membrane fusion protein (MFP) (TC 8.A.1) family.</text>
</comment>
<feature type="domain" description="Multidrug resistance protein MdtA-like beta-barrel" evidence="6">
    <location>
        <begin position="208"/>
        <end position="296"/>
    </location>
</feature>
<dbReference type="Pfam" id="PF25876">
    <property type="entry name" value="HH_MFP_RND"/>
    <property type="match status" value="1"/>
</dbReference>
<evidence type="ECO:0000256" key="3">
    <source>
        <dbReference type="SAM" id="MobiDB-lite"/>
    </source>
</evidence>
<dbReference type="Gene3D" id="2.40.420.20">
    <property type="match status" value="1"/>
</dbReference>
<dbReference type="InterPro" id="IPR058627">
    <property type="entry name" value="MdtA-like_C"/>
</dbReference>
<dbReference type="NCBIfam" id="TIGR01730">
    <property type="entry name" value="RND_mfp"/>
    <property type="match status" value="1"/>
</dbReference>
<feature type="domain" description="Multidrug resistance protein MdtA-like alpha-helical hairpin" evidence="4">
    <location>
        <begin position="102"/>
        <end position="169"/>
    </location>
</feature>
<dbReference type="PROSITE" id="PS51257">
    <property type="entry name" value="PROKAR_LIPOPROTEIN"/>
    <property type="match status" value="1"/>
</dbReference>
<dbReference type="Pfam" id="PF25944">
    <property type="entry name" value="Beta-barrel_RND"/>
    <property type="match status" value="1"/>
</dbReference>
<dbReference type="InterPro" id="IPR058624">
    <property type="entry name" value="MdtA-like_HH"/>
</dbReference>
<accession>A0A7W6FWS7</accession>
<gene>
    <name evidence="8" type="ORF">GGR39_000283</name>
</gene>
<dbReference type="Gene3D" id="1.10.287.470">
    <property type="entry name" value="Helix hairpin bin"/>
    <property type="match status" value="1"/>
</dbReference>
<dbReference type="InterPro" id="IPR006143">
    <property type="entry name" value="RND_pump_MFP"/>
</dbReference>
<dbReference type="Pfam" id="PF25917">
    <property type="entry name" value="BSH_RND"/>
    <property type="match status" value="1"/>
</dbReference>
<dbReference type="InterPro" id="IPR058626">
    <property type="entry name" value="MdtA-like_b-barrel"/>
</dbReference>
<comment type="caution">
    <text evidence="8">The sequence shown here is derived from an EMBL/GenBank/DDBJ whole genome shotgun (WGS) entry which is preliminary data.</text>
</comment>
<dbReference type="PANTHER" id="PTHR30158:SF3">
    <property type="entry name" value="MULTIDRUG EFFLUX PUMP SUBUNIT ACRA-RELATED"/>
    <property type="match status" value="1"/>
</dbReference>
<evidence type="ECO:0000259" key="7">
    <source>
        <dbReference type="Pfam" id="PF25967"/>
    </source>
</evidence>
<dbReference type="Gene3D" id="2.40.50.100">
    <property type="match status" value="1"/>
</dbReference>
<evidence type="ECO:0000313" key="8">
    <source>
        <dbReference type="EMBL" id="MBB3938654.1"/>
    </source>
</evidence>
<evidence type="ECO:0000259" key="4">
    <source>
        <dbReference type="Pfam" id="PF25876"/>
    </source>
</evidence>
<keyword evidence="9" id="KW-1185">Reference proteome</keyword>
<reference evidence="8 9" key="1">
    <citation type="submission" date="2020-08" db="EMBL/GenBank/DDBJ databases">
        <title>Genomic Encyclopedia of Type Strains, Phase IV (KMG-IV): sequencing the most valuable type-strain genomes for metagenomic binning, comparative biology and taxonomic classification.</title>
        <authorList>
            <person name="Goeker M."/>
        </authorList>
    </citation>
    <scope>NUCLEOTIDE SEQUENCE [LARGE SCALE GENOMIC DNA]</scope>
    <source>
        <strain evidence="8 9">DSM 27568</strain>
    </source>
</reference>
<evidence type="ECO:0000259" key="6">
    <source>
        <dbReference type="Pfam" id="PF25944"/>
    </source>
</evidence>
<dbReference type="PANTHER" id="PTHR30158">
    <property type="entry name" value="ACRA/E-RELATED COMPONENT OF DRUG EFFLUX TRANSPORTER"/>
    <property type="match status" value="1"/>
</dbReference>
<comment type="subcellular location">
    <subcellularLocation>
        <location evidence="1">Cell envelope</location>
    </subcellularLocation>
</comment>
<organism evidence="8 9">
    <name type="scientific">Novosphingobium fluoreni</name>
    <dbReference type="NCBI Taxonomy" id="1391222"/>
    <lineage>
        <taxon>Bacteria</taxon>
        <taxon>Pseudomonadati</taxon>
        <taxon>Pseudomonadota</taxon>
        <taxon>Alphaproteobacteria</taxon>
        <taxon>Sphingomonadales</taxon>
        <taxon>Sphingomonadaceae</taxon>
        <taxon>Novosphingobium</taxon>
    </lineage>
</organism>
<dbReference type="SUPFAM" id="SSF111369">
    <property type="entry name" value="HlyD-like secretion proteins"/>
    <property type="match status" value="1"/>
</dbReference>
<feature type="region of interest" description="Disordered" evidence="3">
    <location>
        <begin position="369"/>
        <end position="404"/>
    </location>
</feature>
<dbReference type="InterPro" id="IPR058625">
    <property type="entry name" value="MdtA-like_BSH"/>
</dbReference>
<evidence type="ECO:0000313" key="9">
    <source>
        <dbReference type="Proteomes" id="UP000561459"/>
    </source>
</evidence>
<proteinExistence type="inferred from homology"/>
<dbReference type="GO" id="GO:0046677">
    <property type="term" value="P:response to antibiotic"/>
    <property type="evidence" value="ECO:0007669"/>
    <property type="project" value="TreeGrafter"/>
</dbReference>
<feature type="compositionally biased region" description="Low complexity" evidence="3">
    <location>
        <begin position="379"/>
        <end position="404"/>
    </location>
</feature>
<evidence type="ECO:0000259" key="5">
    <source>
        <dbReference type="Pfam" id="PF25917"/>
    </source>
</evidence>
<protein>
    <submittedName>
        <fullName evidence="8">Membrane fusion protein (Multidrug efflux system)</fullName>
    </submittedName>
</protein>
<feature type="domain" description="Multidrug resistance protein MdtA-like barrel-sandwich hybrid" evidence="5">
    <location>
        <begin position="62"/>
        <end position="204"/>
    </location>
</feature>
<dbReference type="Gene3D" id="2.40.30.170">
    <property type="match status" value="1"/>
</dbReference>
<dbReference type="GO" id="GO:0005886">
    <property type="term" value="C:plasma membrane"/>
    <property type="evidence" value="ECO:0007669"/>
    <property type="project" value="UniProtKB-SubCell"/>
</dbReference>
<dbReference type="Proteomes" id="UP000561459">
    <property type="component" value="Unassembled WGS sequence"/>
</dbReference>
<sequence length="404" mass="42898">MPMRPLHRAAPLALALILMGGCGKKEEAPAAPPTPEVSVLSVRPQAATLTVTLPGRTTAYETSEVRPQVNGLIVARLFQEGDTVRQGQPLYRIDPQPYIQQVASARAALARARASIASSAALQRRYGELVRINAISRQEYDNAITSAQQARADVAAQQAALRSAEIDLSRTTIKAPISGRIGRSLVTTGALATAGQQTALVTIQRMDPIYVDVPQSSEDLLRLRQRLLAGSLARGGEAARVRLRLEDGTIYPIEGRMQFADVSVDPATGTQTIRAVFPNPRALLLPGMFVRAELIEGVQGDAILIPQRAVTRNEKGDPVVMVVGRDNKAAQRTLKTDRVIGNNWLVTGGLMQGDRIIIEGGGAMLRPGSPVKAVPWRDPQAGGKPAGQQPAASAAAAPAPAATK</sequence>